<comment type="caution">
    <text evidence="1">The sequence shown here is derived from an EMBL/GenBank/DDBJ whole genome shotgun (WGS) entry which is preliminary data.</text>
</comment>
<dbReference type="InterPro" id="IPR014986">
    <property type="entry name" value="XkdN-like"/>
</dbReference>
<accession>A0ABX1ZEF8</accession>
<reference evidence="1 2" key="1">
    <citation type="submission" date="2019-10" db="EMBL/GenBank/DDBJ databases">
        <title>Description of Paenibacillus pedi sp. nov.</title>
        <authorList>
            <person name="Carlier A."/>
            <person name="Qi S."/>
        </authorList>
    </citation>
    <scope>NUCLEOTIDE SEQUENCE [LARGE SCALE GENOMIC DNA]</scope>
    <source>
        <strain evidence="1 2">LMG 31457</strain>
    </source>
</reference>
<organism evidence="1 2">
    <name type="scientific">Paenibacillus planticolens</name>
    <dbReference type="NCBI Taxonomy" id="2654976"/>
    <lineage>
        <taxon>Bacteria</taxon>
        <taxon>Bacillati</taxon>
        <taxon>Bacillota</taxon>
        <taxon>Bacilli</taxon>
        <taxon>Bacillales</taxon>
        <taxon>Paenibacillaceae</taxon>
        <taxon>Paenibacillus</taxon>
    </lineage>
</organism>
<dbReference type="EMBL" id="WHNZ01000004">
    <property type="protein sequence ID" value="NOU98485.1"/>
    <property type="molecule type" value="Genomic_DNA"/>
</dbReference>
<dbReference type="Pfam" id="PF08890">
    <property type="entry name" value="Phage_TAC_5"/>
    <property type="match status" value="1"/>
</dbReference>
<dbReference type="Gene3D" id="3.30.2220.30">
    <property type="match status" value="1"/>
</dbReference>
<gene>
    <name evidence="1" type="ORF">GC097_00395</name>
</gene>
<protein>
    <submittedName>
        <fullName evidence="1">Uncharacterized protein</fullName>
    </submittedName>
</protein>
<name>A0ABX1ZEF8_9BACL</name>
<dbReference type="Proteomes" id="UP000618579">
    <property type="component" value="Unassembled WGS sequence"/>
</dbReference>
<proteinExistence type="predicted"/>
<evidence type="ECO:0000313" key="1">
    <source>
        <dbReference type="EMBL" id="NOU98485.1"/>
    </source>
</evidence>
<evidence type="ECO:0000313" key="2">
    <source>
        <dbReference type="Proteomes" id="UP000618579"/>
    </source>
</evidence>
<dbReference type="RefSeq" id="WP_171681376.1">
    <property type="nucleotide sequence ID" value="NZ_WHNZ01000004.1"/>
</dbReference>
<keyword evidence="2" id="KW-1185">Reference proteome</keyword>
<sequence length="129" mass="13982">MDALQALLSANTEIEKDVFIKRLNVNFRLKAISTKELEKAREQCTRMTGTGSKRESTVDSDRLNAVLATKFCVNPDFGNAALLDKFSAANAVECVGKALLPGELVRIVAAGMDLSGFGDEEDAEEDVKN</sequence>
<dbReference type="InterPro" id="IPR038559">
    <property type="entry name" value="XkdN-like_sf"/>
</dbReference>